<sequence>MRLVVWSCLCCVKNMVKTACERDEVSFMLVAATVLFNNAGKRADGSPDGKHSPPFMDTRNIRGVRSGLLCLGIVETQPSITSLIIGGGLSDAPEEILADLRDDALLSILTAAHHGVGLACTRLPILIKSDSKLDFQIIVKKRYHFIIGIEPYRKSLGAMNF</sequence>
<name>A0A2H1WU67_SPOFR</name>
<dbReference type="AlphaFoldDB" id="A0A2H1WU67"/>
<organism evidence="1">
    <name type="scientific">Spodoptera frugiperda</name>
    <name type="common">Fall armyworm</name>
    <dbReference type="NCBI Taxonomy" id="7108"/>
    <lineage>
        <taxon>Eukaryota</taxon>
        <taxon>Metazoa</taxon>
        <taxon>Ecdysozoa</taxon>
        <taxon>Arthropoda</taxon>
        <taxon>Hexapoda</taxon>
        <taxon>Insecta</taxon>
        <taxon>Pterygota</taxon>
        <taxon>Neoptera</taxon>
        <taxon>Endopterygota</taxon>
        <taxon>Lepidoptera</taxon>
        <taxon>Glossata</taxon>
        <taxon>Ditrysia</taxon>
        <taxon>Noctuoidea</taxon>
        <taxon>Noctuidae</taxon>
        <taxon>Amphipyrinae</taxon>
        <taxon>Spodoptera</taxon>
    </lineage>
</organism>
<proteinExistence type="predicted"/>
<reference evidence="1" key="1">
    <citation type="submission" date="2016-07" db="EMBL/GenBank/DDBJ databases">
        <authorList>
            <person name="Bretaudeau A."/>
        </authorList>
    </citation>
    <scope>NUCLEOTIDE SEQUENCE</scope>
    <source>
        <strain evidence="1">Rice</strain>
        <tissue evidence="1">Whole body</tissue>
    </source>
</reference>
<accession>A0A2H1WU67</accession>
<dbReference type="EMBL" id="ODYU01011089">
    <property type="protein sequence ID" value="SOQ56608.1"/>
    <property type="molecule type" value="Genomic_DNA"/>
</dbReference>
<evidence type="ECO:0000313" key="1">
    <source>
        <dbReference type="EMBL" id="SOQ56608.1"/>
    </source>
</evidence>
<gene>
    <name evidence="1" type="ORF">SFRICE_005420</name>
</gene>
<protein>
    <submittedName>
        <fullName evidence="1">SFRICE_005420</fullName>
    </submittedName>
</protein>